<dbReference type="STRING" id="39495.SAMN02745111_01244"/>
<evidence type="ECO:0000313" key="2">
    <source>
        <dbReference type="EMBL" id="SKA66171.1"/>
    </source>
</evidence>
<dbReference type="AlphaFoldDB" id="A0A1T4VNT5"/>
<reference evidence="2 3" key="1">
    <citation type="submission" date="2017-02" db="EMBL/GenBank/DDBJ databases">
        <authorList>
            <person name="Peterson S.W."/>
        </authorList>
    </citation>
    <scope>NUCLEOTIDE SEQUENCE [LARGE SCALE GENOMIC DNA]</scope>
    <source>
        <strain evidence="2 3">ATCC 35992</strain>
    </source>
</reference>
<evidence type="ECO:0000259" key="1">
    <source>
        <dbReference type="Pfam" id="PF13400"/>
    </source>
</evidence>
<dbReference type="EMBL" id="FUXZ01000007">
    <property type="protein sequence ID" value="SKA66171.1"/>
    <property type="molecule type" value="Genomic_DNA"/>
</dbReference>
<name>A0A1T4VNT5_9FIRM</name>
<organism evidence="2 3">
    <name type="scientific">Eubacterium uniforme</name>
    <dbReference type="NCBI Taxonomy" id="39495"/>
    <lineage>
        <taxon>Bacteria</taxon>
        <taxon>Bacillati</taxon>
        <taxon>Bacillota</taxon>
        <taxon>Clostridia</taxon>
        <taxon>Eubacteriales</taxon>
        <taxon>Eubacteriaceae</taxon>
        <taxon>Eubacterium</taxon>
    </lineage>
</organism>
<feature type="domain" description="Putative Flp pilus-assembly TadG-like N-terminal" evidence="1">
    <location>
        <begin position="11"/>
        <end position="57"/>
    </location>
</feature>
<dbReference type="Pfam" id="PF13400">
    <property type="entry name" value="Tad"/>
    <property type="match status" value="1"/>
</dbReference>
<sequence length="625" mass="66240">MKKMLRKKEEGAVMVFVALLMVVLLAFTALAIDFGTAYYKKQKLQTACDAAALAGVQYLPNTVKAETVAKDYLKANFSNAITVNVEFLDSNKKIRVSANYNSETTFGQVLGSKSIGVTTHAAAGTKTITKSNGEFPYLLYSQGDLKMNLGGKAHINGAVHANGAVEYQCQDGEGAVGQISAGGAVKISSGDIYVGSGDDKLRYSIYKWTGSSFQKVSASTTEFDSDISSGNISDYYLIPVGTFYTASGSPVNSWNINSSNMNDTYYADSARTKESPIYPLSAVTDVVKKEKFTDWDNDAPLKTIKNLQKQCEDKIDDIVSGYVHAQADLAGHPGTAQSDSYIETSHSDSGKVKINTINNDSKYHSISGTVTQNASRIDVEGPGQQKLQIAGSGKLKINDILFNSTSLNNKNNNTVLVVDDSGSGGGSSSGGNGLYVDPSVKVETGSIYSYGSLGVGRYSTDPTTFVINGDVYCDGNLCIEGCTVNGNIFATGSVSIKNCAINGFLGADGNISYTGVPSSAVAYTESNPNTLAVYSRNKNVNFIAANGNPPQYVAGIVLAMKGHASLFGDFKFYGNVIADEITDTAGSAWEAYPLSALPNYKDIKDKVINGGGGSPITETTYVLVE</sequence>
<dbReference type="Proteomes" id="UP000190814">
    <property type="component" value="Unassembled WGS sequence"/>
</dbReference>
<gene>
    <name evidence="2" type="ORF">SAMN02745111_01244</name>
</gene>
<accession>A0A1T4VNT5</accession>
<keyword evidence="3" id="KW-1185">Reference proteome</keyword>
<dbReference type="InterPro" id="IPR028087">
    <property type="entry name" value="Tad_N"/>
</dbReference>
<dbReference type="RefSeq" id="WP_159444306.1">
    <property type="nucleotide sequence ID" value="NZ_FUXZ01000007.1"/>
</dbReference>
<protein>
    <submittedName>
        <fullName evidence="2">Flp pilus assembly protein TadG</fullName>
    </submittedName>
</protein>
<evidence type="ECO:0000313" key="3">
    <source>
        <dbReference type="Proteomes" id="UP000190814"/>
    </source>
</evidence>
<dbReference type="OrthoDB" id="5447051at2"/>
<proteinExistence type="predicted"/>